<feature type="domain" description="EamA" evidence="7">
    <location>
        <begin position="149"/>
        <end position="278"/>
    </location>
</feature>
<gene>
    <name evidence="8" type="ordered locus">Dd586_2662</name>
</gene>
<dbReference type="GO" id="GO:0005886">
    <property type="term" value="C:plasma membrane"/>
    <property type="evidence" value="ECO:0007669"/>
    <property type="project" value="UniProtKB-SubCell"/>
</dbReference>
<feature type="transmembrane region" description="Helical" evidence="6">
    <location>
        <begin position="206"/>
        <end position="225"/>
    </location>
</feature>
<evidence type="ECO:0000313" key="8">
    <source>
        <dbReference type="EMBL" id="ACZ77504.1"/>
    </source>
</evidence>
<feature type="transmembrane region" description="Helical" evidence="6">
    <location>
        <begin position="34"/>
        <end position="54"/>
    </location>
</feature>
<evidence type="ECO:0000256" key="1">
    <source>
        <dbReference type="ARBA" id="ARBA00004651"/>
    </source>
</evidence>
<keyword evidence="3 6" id="KW-0812">Transmembrane</keyword>
<dbReference type="InterPro" id="IPR000620">
    <property type="entry name" value="EamA_dom"/>
</dbReference>
<feature type="transmembrane region" description="Helical" evidence="6">
    <location>
        <begin position="66"/>
        <end position="86"/>
    </location>
</feature>
<dbReference type="PANTHER" id="PTHR42920:SF5">
    <property type="entry name" value="EAMA DOMAIN-CONTAINING PROTEIN"/>
    <property type="match status" value="1"/>
</dbReference>
<accession>D2C3C3</accession>
<evidence type="ECO:0000256" key="5">
    <source>
        <dbReference type="ARBA" id="ARBA00023136"/>
    </source>
</evidence>
<feature type="transmembrane region" description="Helical" evidence="6">
    <location>
        <begin position="264"/>
        <end position="281"/>
    </location>
</feature>
<keyword evidence="5 6" id="KW-0472">Membrane</keyword>
<organism evidence="8 9">
    <name type="scientific">Dickeya zeae (strain Ech586)</name>
    <name type="common">Dickeya dadantii (strain Ech586)</name>
    <dbReference type="NCBI Taxonomy" id="590409"/>
    <lineage>
        <taxon>Bacteria</taxon>
        <taxon>Pseudomonadati</taxon>
        <taxon>Pseudomonadota</taxon>
        <taxon>Gammaproteobacteria</taxon>
        <taxon>Enterobacterales</taxon>
        <taxon>Pectobacteriaceae</taxon>
        <taxon>Dickeya</taxon>
        <taxon>Dickeya parazeae</taxon>
    </lineage>
</organism>
<feature type="domain" description="EamA" evidence="7">
    <location>
        <begin position="12"/>
        <end position="137"/>
    </location>
</feature>
<dbReference type="KEGG" id="ddc:Dd586_2662"/>
<dbReference type="SUPFAM" id="SSF103481">
    <property type="entry name" value="Multidrug resistance efflux transporter EmrE"/>
    <property type="match status" value="2"/>
</dbReference>
<sequence length="287" mass="30739">MEKIKLSAGVHLCTMLFGLSAVLAKQLTVSASSIVAGRAFFATLTLLLVLVCTRSYTLNSLTRKDWFHYLMNGVLLALHWVCFFTGVERGGVAVGTLGFACFPIFVSVFGWCIFRSYVGWRDVLAMFLIAAGLIVISPNIVVGGSDRNALLWALAAGASYAIIVLYNNHAKTSGTPLQSSFIQCMFCAIVVTPMGAGGIMQADFSSLLHIIFIGVVCTGVAYSMLTYVLRYVDAGKAAVIISLEPVWAITFSIVWFGTAPDTRTLLGGSVIVVAVIVSALPQRGRTT</sequence>
<feature type="transmembrane region" description="Helical" evidence="6">
    <location>
        <begin position="237"/>
        <end position="258"/>
    </location>
</feature>
<dbReference type="Proteomes" id="UP000001446">
    <property type="component" value="Chromosome"/>
</dbReference>
<dbReference type="RefSeq" id="WP_012885316.1">
    <property type="nucleotide sequence ID" value="NC_013592.1"/>
</dbReference>
<evidence type="ECO:0000313" key="9">
    <source>
        <dbReference type="Proteomes" id="UP000001446"/>
    </source>
</evidence>
<keyword evidence="2" id="KW-1003">Cell membrane</keyword>
<evidence type="ECO:0000256" key="6">
    <source>
        <dbReference type="SAM" id="Phobius"/>
    </source>
</evidence>
<dbReference type="InterPro" id="IPR037185">
    <property type="entry name" value="EmrE-like"/>
</dbReference>
<feature type="transmembrane region" description="Helical" evidence="6">
    <location>
        <begin position="92"/>
        <end position="114"/>
    </location>
</feature>
<dbReference type="Pfam" id="PF00892">
    <property type="entry name" value="EamA"/>
    <property type="match status" value="2"/>
</dbReference>
<dbReference type="Gene3D" id="1.10.3730.20">
    <property type="match status" value="1"/>
</dbReference>
<name>D2C3C3_DICZ5</name>
<protein>
    <recommendedName>
        <fullName evidence="7">EamA domain-containing protein</fullName>
    </recommendedName>
</protein>
<dbReference type="EMBL" id="CP001836">
    <property type="protein sequence ID" value="ACZ77504.1"/>
    <property type="molecule type" value="Genomic_DNA"/>
</dbReference>
<evidence type="ECO:0000256" key="2">
    <source>
        <dbReference type="ARBA" id="ARBA00022475"/>
    </source>
</evidence>
<reference evidence="8" key="1">
    <citation type="submission" date="2009-12" db="EMBL/GenBank/DDBJ databases">
        <title>Complete sequence of Dickeya dadantii Ech586.</title>
        <authorList>
            <consortium name="US DOE Joint Genome Institute"/>
            <person name="Lucas S."/>
            <person name="Copeland A."/>
            <person name="Lapidus A."/>
            <person name="Glavina del Rio T."/>
            <person name="Tice H."/>
            <person name="Bruce D."/>
            <person name="Goodwin L."/>
            <person name="Pitluck S."/>
            <person name="Munk A.C."/>
            <person name="Brettin T."/>
            <person name="Detter J.C."/>
            <person name="Han C."/>
            <person name="Tapia R."/>
            <person name="Larimer F."/>
            <person name="Land M."/>
            <person name="Hauser L."/>
            <person name="Kyrpides N."/>
            <person name="Mikhailova N."/>
            <person name="Balakrishnan V."/>
            <person name="Glasner J."/>
            <person name="Perna N.T."/>
        </authorList>
    </citation>
    <scope>NUCLEOTIDE SEQUENCE [LARGE SCALE GENOMIC DNA]</scope>
    <source>
        <strain evidence="8">Ech586</strain>
    </source>
</reference>
<feature type="transmembrane region" description="Helical" evidence="6">
    <location>
        <begin position="180"/>
        <end position="200"/>
    </location>
</feature>
<dbReference type="InterPro" id="IPR051258">
    <property type="entry name" value="Diverse_Substrate_Transporter"/>
</dbReference>
<comment type="subcellular location">
    <subcellularLocation>
        <location evidence="1">Cell membrane</location>
        <topology evidence="1">Multi-pass membrane protein</topology>
    </subcellularLocation>
</comment>
<keyword evidence="9" id="KW-1185">Reference proteome</keyword>
<evidence type="ECO:0000259" key="7">
    <source>
        <dbReference type="Pfam" id="PF00892"/>
    </source>
</evidence>
<feature type="transmembrane region" description="Helical" evidence="6">
    <location>
        <begin position="123"/>
        <end position="143"/>
    </location>
</feature>
<dbReference type="PANTHER" id="PTHR42920">
    <property type="entry name" value="OS03G0707200 PROTEIN-RELATED"/>
    <property type="match status" value="1"/>
</dbReference>
<dbReference type="HOGENOM" id="CLU_033863_15_3_6"/>
<dbReference type="eggNOG" id="COG0697">
    <property type="taxonomic scope" value="Bacteria"/>
</dbReference>
<evidence type="ECO:0000256" key="4">
    <source>
        <dbReference type="ARBA" id="ARBA00022989"/>
    </source>
</evidence>
<keyword evidence="4 6" id="KW-1133">Transmembrane helix</keyword>
<dbReference type="AlphaFoldDB" id="D2C3C3"/>
<proteinExistence type="predicted"/>
<feature type="transmembrane region" description="Helical" evidence="6">
    <location>
        <begin position="149"/>
        <end position="168"/>
    </location>
</feature>
<evidence type="ECO:0000256" key="3">
    <source>
        <dbReference type="ARBA" id="ARBA00022692"/>
    </source>
</evidence>